<reference evidence="1" key="1">
    <citation type="submission" date="2023-10" db="EMBL/GenBank/DDBJ databases">
        <title>Genome assembly of Pristionchus species.</title>
        <authorList>
            <person name="Yoshida K."/>
            <person name="Sommer R.J."/>
        </authorList>
    </citation>
    <scope>NUCLEOTIDE SEQUENCE</scope>
    <source>
        <strain evidence="1">RS5133</strain>
    </source>
</reference>
<evidence type="ECO:0000313" key="2">
    <source>
        <dbReference type="Proteomes" id="UP001432322"/>
    </source>
</evidence>
<feature type="non-terminal residue" evidence="1">
    <location>
        <position position="62"/>
    </location>
</feature>
<keyword evidence="2" id="KW-1185">Reference proteome</keyword>
<name>A0AAV5VKK7_9BILA</name>
<dbReference type="Proteomes" id="UP001432322">
    <property type="component" value="Unassembled WGS sequence"/>
</dbReference>
<comment type="caution">
    <text evidence="1">The sequence shown here is derived from an EMBL/GenBank/DDBJ whole genome shotgun (WGS) entry which is preliminary data.</text>
</comment>
<proteinExistence type="predicted"/>
<gene>
    <name evidence="1" type="ORF">PFISCL1PPCAC_11205</name>
</gene>
<organism evidence="1 2">
    <name type="scientific">Pristionchus fissidentatus</name>
    <dbReference type="NCBI Taxonomy" id="1538716"/>
    <lineage>
        <taxon>Eukaryota</taxon>
        <taxon>Metazoa</taxon>
        <taxon>Ecdysozoa</taxon>
        <taxon>Nematoda</taxon>
        <taxon>Chromadorea</taxon>
        <taxon>Rhabditida</taxon>
        <taxon>Rhabditina</taxon>
        <taxon>Diplogasteromorpha</taxon>
        <taxon>Diplogasteroidea</taxon>
        <taxon>Neodiplogasteridae</taxon>
        <taxon>Pristionchus</taxon>
    </lineage>
</organism>
<dbReference type="AlphaFoldDB" id="A0AAV5VKK7"/>
<protein>
    <submittedName>
        <fullName evidence="1">Uncharacterized protein</fullName>
    </submittedName>
</protein>
<evidence type="ECO:0000313" key="1">
    <source>
        <dbReference type="EMBL" id="GMT19908.1"/>
    </source>
</evidence>
<accession>A0AAV5VKK7</accession>
<dbReference type="EMBL" id="BTSY01000003">
    <property type="protein sequence ID" value="GMT19908.1"/>
    <property type="molecule type" value="Genomic_DNA"/>
</dbReference>
<sequence>MDLFNSSTVIFSHDRHKWAEFTDNKFPQKFVDLATCDFSEIVKVCYDECKEVTNTTSSLVCP</sequence>